<dbReference type="CTD" id="9952756"/>
<evidence type="ECO:0000313" key="2">
    <source>
        <dbReference type="EMBL" id="EFO13263.2"/>
    </source>
</evidence>
<evidence type="ECO:0008006" key="3">
    <source>
        <dbReference type="Google" id="ProtNLM"/>
    </source>
</evidence>
<dbReference type="GeneID" id="9952756"/>
<dbReference type="OrthoDB" id="5861256at2759"/>
<dbReference type="KEGG" id="loa:LOAG_15267"/>
<proteinExistence type="predicted"/>
<dbReference type="EMBL" id="JH713790">
    <property type="protein sequence ID" value="EFO13263.2"/>
    <property type="molecule type" value="Genomic_DNA"/>
</dbReference>
<reference evidence="2" key="1">
    <citation type="submission" date="2012-04" db="EMBL/GenBank/DDBJ databases">
        <title>The Genome Sequence of Loa loa.</title>
        <authorList>
            <consortium name="The Broad Institute Genome Sequencing Platform"/>
            <consortium name="Broad Institute Genome Sequencing Center for Infectious Disease"/>
            <person name="Nutman T.B."/>
            <person name="Fink D.L."/>
            <person name="Russ C."/>
            <person name="Young S."/>
            <person name="Zeng Q."/>
            <person name="Gargeya S."/>
            <person name="Alvarado L."/>
            <person name="Berlin A."/>
            <person name="Chapman S.B."/>
            <person name="Chen Z."/>
            <person name="Freedman E."/>
            <person name="Gellesch M."/>
            <person name="Goldberg J."/>
            <person name="Griggs A."/>
            <person name="Gujja S."/>
            <person name="Heilman E.R."/>
            <person name="Heiman D."/>
            <person name="Howarth C."/>
            <person name="Mehta T."/>
            <person name="Neiman D."/>
            <person name="Pearson M."/>
            <person name="Roberts A."/>
            <person name="Saif S."/>
            <person name="Shea T."/>
            <person name="Shenoy N."/>
            <person name="Sisk P."/>
            <person name="Stolte C."/>
            <person name="Sykes S."/>
            <person name="White J."/>
            <person name="Yandava C."/>
            <person name="Haas B."/>
            <person name="Henn M.R."/>
            <person name="Nusbaum C."/>
            <person name="Birren B."/>
        </authorList>
    </citation>
    <scope>NUCLEOTIDE SEQUENCE [LARGE SCALE GENOMIC DNA]</scope>
</reference>
<dbReference type="InParanoid" id="A0A1S0THF1"/>
<feature type="transmembrane region" description="Helical" evidence="1">
    <location>
        <begin position="140"/>
        <end position="163"/>
    </location>
</feature>
<keyword evidence="1" id="KW-0472">Membrane</keyword>
<sequence>MCGGIETDPEERSRLALLVLNRTRLPYQACVRRDGHPVMVQLDCSQCTVAEFNEAFKRNSNDHYIPLRIMELSLGACLTTTLNDCDPEHADCLVNGPRYECRCHDGWNDTSKELGQAEGRRCEQLILLADGCILFFGYCLLWWFLLLGIILFLALLLFCWLGYKLNKLCQQRKRRNVTKEQ</sequence>
<keyword evidence="1" id="KW-1133">Transmembrane helix</keyword>
<organism evidence="2">
    <name type="scientific">Loa loa</name>
    <name type="common">Eye worm</name>
    <name type="synonym">Filaria loa</name>
    <dbReference type="NCBI Taxonomy" id="7209"/>
    <lineage>
        <taxon>Eukaryota</taxon>
        <taxon>Metazoa</taxon>
        <taxon>Ecdysozoa</taxon>
        <taxon>Nematoda</taxon>
        <taxon>Chromadorea</taxon>
        <taxon>Rhabditida</taxon>
        <taxon>Spirurina</taxon>
        <taxon>Spiruromorpha</taxon>
        <taxon>Filarioidea</taxon>
        <taxon>Onchocercidae</taxon>
        <taxon>Loa</taxon>
    </lineage>
</organism>
<accession>A0A1S0THF1</accession>
<protein>
    <recommendedName>
        <fullName evidence="3">EGF-like domain-containing protein</fullName>
    </recommendedName>
</protein>
<evidence type="ECO:0000256" key="1">
    <source>
        <dbReference type="SAM" id="Phobius"/>
    </source>
</evidence>
<keyword evidence="1" id="KW-0812">Transmembrane</keyword>
<name>A0A1S0THF1_LOALO</name>
<gene>
    <name evidence="2" type="ORF">LOAG_15267</name>
</gene>
<dbReference type="RefSeq" id="XP_020300971.1">
    <property type="nucleotide sequence ID" value="XM_020448914.1"/>
</dbReference>
<dbReference type="AlphaFoldDB" id="A0A1S0THF1"/>
<feature type="non-terminal residue" evidence="2">
    <location>
        <position position="181"/>
    </location>
</feature>